<accession>A0A8H4VUM7</accession>
<dbReference type="InterPro" id="IPR036047">
    <property type="entry name" value="F-box-like_dom_sf"/>
</dbReference>
<evidence type="ECO:0000313" key="2">
    <source>
        <dbReference type="Proteomes" id="UP000521872"/>
    </source>
</evidence>
<organism evidence="1 2">
    <name type="scientific">Agrocybe pediades</name>
    <dbReference type="NCBI Taxonomy" id="84607"/>
    <lineage>
        <taxon>Eukaryota</taxon>
        <taxon>Fungi</taxon>
        <taxon>Dikarya</taxon>
        <taxon>Basidiomycota</taxon>
        <taxon>Agaricomycotina</taxon>
        <taxon>Agaricomycetes</taxon>
        <taxon>Agaricomycetidae</taxon>
        <taxon>Agaricales</taxon>
        <taxon>Agaricineae</taxon>
        <taxon>Strophariaceae</taxon>
        <taxon>Agrocybe</taxon>
    </lineage>
</organism>
<dbReference type="SUPFAM" id="SSF81383">
    <property type="entry name" value="F-box domain"/>
    <property type="match status" value="1"/>
</dbReference>
<reference evidence="1 2" key="1">
    <citation type="submission" date="2019-12" db="EMBL/GenBank/DDBJ databases">
        <authorList>
            <person name="Floudas D."/>
            <person name="Bentzer J."/>
            <person name="Ahren D."/>
            <person name="Johansson T."/>
            <person name="Persson P."/>
            <person name="Tunlid A."/>
        </authorList>
    </citation>
    <scope>NUCLEOTIDE SEQUENCE [LARGE SCALE GENOMIC DNA]</scope>
    <source>
        <strain evidence="1 2">CBS 102.39</strain>
    </source>
</reference>
<sequence length="518" mass="58856">MPIQRWMPPSICNPENLYLPFDNLDLEVGKTNGALPLSDTLRVKARLASRESELRTLYDLSQSENSPLKKEQLRQASNIVDAQITKYKIALAPWKLLPPELLQIIFNYTHHSPHVTLPPRISGTPVLICLVCKAWQTLALSTPELWSSVYVSLTRCRDPNISRRRKQVERSLKIIKNWFTLAKGAPLHLDLVQGPDEWKTAYIERMVVPYLPRLKTLRLSVTPNTFDLFFKVPAGTMDSIVNLSVAADVVIFPSRTTKGTRGTLNPFGLSPQLTHLTLRLQPSNIIDPQYVAFPWTNLKILHIDNNMYLETFMEIAGMCGQLEELHTKIVCRGGPGVVKQVNLPNLHTMSLSIVRVLSLHPLDFPVNAPKLRMLCLTGNVEGLFNTKAAYQALLRCFGCNLEEFSYKEIRHFSVLSGETIIEATPSLRKLSMPPKYTLSRDFLQRINDGEVGQSLEELEFIDLPDVEPILDFLERQVSMQKSTSNVRQVVIYCEDSWRLRYTSRIEALRKAGIEIISL</sequence>
<protein>
    <recommendedName>
        <fullName evidence="3">F-box domain-containing protein</fullName>
    </recommendedName>
</protein>
<dbReference type="EMBL" id="JAACJL010000015">
    <property type="protein sequence ID" value="KAF4620955.1"/>
    <property type="molecule type" value="Genomic_DNA"/>
</dbReference>
<gene>
    <name evidence="1" type="ORF">D9613_000911</name>
</gene>
<dbReference type="Gene3D" id="3.80.10.10">
    <property type="entry name" value="Ribonuclease Inhibitor"/>
    <property type="match status" value="1"/>
</dbReference>
<keyword evidence="2" id="KW-1185">Reference proteome</keyword>
<name>A0A8H4VUM7_9AGAR</name>
<comment type="caution">
    <text evidence="1">The sequence shown here is derived from an EMBL/GenBank/DDBJ whole genome shotgun (WGS) entry which is preliminary data.</text>
</comment>
<dbReference type="Proteomes" id="UP000521872">
    <property type="component" value="Unassembled WGS sequence"/>
</dbReference>
<evidence type="ECO:0000313" key="1">
    <source>
        <dbReference type="EMBL" id="KAF4620955.1"/>
    </source>
</evidence>
<dbReference type="SUPFAM" id="SSF52047">
    <property type="entry name" value="RNI-like"/>
    <property type="match status" value="1"/>
</dbReference>
<proteinExistence type="predicted"/>
<evidence type="ECO:0008006" key="3">
    <source>
        <dbReference type="Google" id="ProtNLM"/>
    </source>
</evidence>
<dbReference type="AlphaFoldDB" id="A0A8H4VUM7"/>
<dbReference type="InterPro" id="IPR032675">
    <property type="entry name" value="LRR_dom_sf"/>
</dbReference>
<dbReference type="Gene3D" id="1.20.1280.50">
    <property type="match status" value="1"/>
</dbReference>